<dbReference type="RefSeq" id="XP_039603699.1">
    <property type="nucleotide sequence ID" value="XM_039747765.1"/>
</dbReference>
<dbReference type="InterPro" id="IPR026188">
    <property type="entry name" value="Lebercilin-like"/>
</dbReference>
<sequence>MEFKNSYKPHKDNRYTERGRHSSRSSGKDSRSLFQNHLKTSSDHSFGDREKSESRNSDHKQNSDCEQNSESYYSDDYEDDSHSSVASHSPSSQSRLIEPRRRHQIKRVSSGPLQTRGHKKTSLKNLSSKPGGPQKWGYRSQSLNKDPPVKDVDLVTKRMLSARLLKINELKNELSELQQRLDEQQKENRALRRLQYRQTKALNKFEDTENEISQLISRHNNEVRSLRERLRKSQERERTTDRRLKDAEEELYRTKSNLQKLRKLAEDKQLAERDELARKLTQTEQKLEEYERRIKDLEKNLELSSSSFQRQLATEKKKAHEAQEDAKNLKEKLDQLSQKLKEKERELDTRNIYANRMLKLSPKKDNETTPRKKGVIQNTSKAVQTDGDMLSSDFPSPPPSTESKSVFQEKDVSSKNNETEEKEAENVLLAANEKLNREKEKEEKLKRDREQQDLEEKVRKFREDWEKEEAERRLKENTLEQEQLNREERERILREQEQQDMERMEEEQRKKELLLAKMREIDLEKDSSERTSSFTNSKTTGPDEPSVKLTQHSDNVVNGFPSHAGNGSVLKTDASGRRGLKKANAGEPVTFGSYSPSFGKVTGRTGFSNQKSEIAEDKHSYSPDSNFGKDKKSNLMQQLFGTTVTADVSTKNELSSPLTLSKITPDPGNTSVWEKQGLGTKNEDGVIINNGLTTNLAKSRSRVSAGRPFLRAVNSLEDDLEEVTL</sequence>
<feature type="compositionally biased region" description="Low complexity" evidence="3">
    <location>
        <begin position="83"/>
        <end position="94"/>
    </location>
</feature>
<protein>
    <submittedName>
        <fullName evidence="5">LCA5 protein</fullName>
    </submittedName>
</protein>
<dbReference type="OrthoDB" id="2123794at2759"/>
<feature type="compositionally biased region" description="Basic and acidic residues" evidence="3">
    <location>
        <begin position="407"/>
        <end position="419"/>
    </location>
</feature>
<dbReference type="RefSeq" id="XP_039603701.1">
    <property type="nucleotide sequence ID" value="XM_039747767.1"/>
</dbReference>
<keyword evidence="2" id="KW-0175">Coiled coil</keyword>
<evidence type="ECO:0000259" key="4">
    <source>
        <dbReference type="Pfam" id="PF15619"/>
    </source>
</evidence>
<comment type="similarity">
    <text evidence="1">Belongs to the LCA5 family.</text>
</comment>
<feature type="compositionally biased region" description="Basic and acidic residues" evidence="3">
    <location>
        <begin position="434"/>
        <end position="529"/>
    </location>
</feature>
<dbReference type="GO" id="GO:0042073">
    <property type="term" value="P:intraciliary transport"/>
    <property type="evidence" value="ECO:0007669"/>
    <property type="project" value="TreeGrafter"/>
</dbReference>
<feature type="region of interest" description="Disordered" evidence="3">
    <location>
        <begin position="609"/>
        <end position="630"/>
    </location>
</feature>
<evidence type="ECO:0000256" key="1">
    <source>
        <dbReference type="ARBA" id="ARBA00010229"/>
    </source>
</evidence>
<reference evidence="5 6" key="1">
    <citation type="journal article" date="2021" name="Cell">
        <title>Tracing the genetic footprints of vertebrate landing in non-teleost ray-finned fishes.</title>
        <authorList>
            <person name="Bi X."/>
            <person name="Wang K."/>
            <person name="Yang L."/>
            <person name="Pan H."/>
            <person name="Jiang H."/>
            <person name="Wei Q."/>
            <person name="Fang M."/>
            <person name="Yu H."/>
            <person name="Zhu C."/>
            <person name="Cai Y."/>
            <person name="He Y."/>
            <person name="Gan X."/>
            <person name="Zeng H."/>
            <person name="Yu D."/>
            <person name="Zhu Y."/>
            <person name="Jiang H."/>
            <person name="Qiu Q."/>
            <person name="Yang H."/>
            <person name="Zhang Y.E."/>
            <person name="Wang W."/>
            <person name="Zhu M."/>
            <person name="He S."/>
            <person name="Zhang G."/>
        </authorList>
    </citation>
    <scope>NUCLEOTIDE SEQUENCE [LARGE SCALE GENOMIC DNA]</scope>
    <source>
        <strain evidence="5">Bchr_013</strain>
    </source>
</reference>
<proteinExistence type="inferred from homology"/>
<feature type="compositionally biased region" description="Basic and acidic residues" evidence="3">
    <location>
        <begin position="313"/>
        <end position="330"/>
    </location>
</feature>
<evidence type="ECO:0000256" key="3">
    <source>
        <dbReference type="SAM" id="MobiDB-lite"/>
    </source>
</evidence>
<feature type="region of interest" description="Disordered" evidence="3">
    <location>
        <begin position="1"/>
        <end position="149"/>
    </location>
</feature>
<evidence type="ECO:0000313" key="5">
    <source>
        <dbReference type="EMBL" id="KAG2468136.1"/>
    </source>
</evidence>
<feature type="compositionally biased region" description="Basic and acidic residues" evidence="3">
    <location>
        <begin position="613"/>
        <end position="630"/>
    </location>
</feature>
<dbReference type="GeneID" id="120525454"/>
<feature type="non-terminal residue" evidence="5">
    <location>
        <position position="725"/>
    </location>
</feature>
<feature type="compositionally biased region" description="Basic and acidic residues" evidence="3">
    <location>
        <begin position="1"/>
        <end position="31"/>
    </location>
</feature>
<dbReference type="Pfam" id="PF15619">
    <property type="entry name" value="Lebercilin"/>
    <property type="match status" value="1"/>
</dbReference>
<dbReference type="EMBL" id="JAATIS010000485">
    <property type="protein sequence ID" value="KAG2468136.1"/>
    <property type="molecule type" value="Genomic_DNA"/>
</dbReference>
<feature type="compositionally biased region" description="Basic and acidic residues" evidence="3">
    <location>
        <begin position="40"/>
        <end position="63"/>
    </location>
</feature>
<feature type="domain" description="Lebercilin" evidence="4">
    <location>
        <begin position="155"/>
        <end position="347"/>
    </location>
</feature>
<evidence type="ECO:0000256" key="2">
    <source>
        <dbReference type="ARBA" id="ARBA00023054"/>
    </source>
</evidence>
<name>A0A8X8BVX0_POLSE</name>
<organism evidence="5 6">
    <name type="scientific">Polypterus senegalus</name>
    <name type="common">Senegal bichir</name>
    <dbReference type="NCBI Taxonomy" id="55291"/>
    <lineage>
        <taxon>Eukaryota</taxon>
        <taxon>Metazoa</taxon>
        <taxon>Chordata</taxon>
        <taxon>Craniata</taxon>
        <taxon>Vertebrata</taxon>
        <taxon>Euteleostomi</taxon>
        <taxon>Actinopterygii</taxon>
        <taxon>Polypteriformes</taxon>
        <taxon>Polypteridae</taxon>
        <taxon>Polypterus</taxon>
    </lineage>
</organism>
<dbReference type="PANTHER" id="PTHR16650">
    <property type="entry name" value="C21ORF13-RELATED"/>
    <property type="match status" value="1"/>
</dbReference>
<dbReference type="InterPro" id="IPR028933">
    <property type="entry name" value="Lebercilin_dom"/>
</dbReference>
<feature type="compositionally biased region" description="Polar residues" evidence="3">
    <location>
        <begin position="530"/>
        <end position="540"/>
    </location>
</feature>
<feature type="region of interest" description="Disordered" evidence="3">
    <location>
        <begin position="353"/>
        <end position="547"/>
    </location>
</feature>
<feature type="non-terminal residue" evidence="5">
    <location>
        <position position="1"/>
    </location>
</feature>
<dbReference type="RefSeq" id="XP_039603698.1">
    <property type="nucleotide sequence ID" value="XM_039747764.1"/>
</dbReference>
<dbReference type="PANTHER" id="PTHR16650:SF10">
    <property type="entry name" value="LEBERCILIN"/>
    <property type="match status" value="1"/>
</dbReference>
<dbReference type="GO" id="GO:0005930">
    <property type="term" value="C:axoneme"/>
    <property type="evidence" value="ECO:0007669"/>
    <property type="project" value="TreeGrafter"/>
</dbReference>
<accession>A0A8X8BVX0</accession>
<comment type="caution">
    <text evidence="5">The sequence shown here is derived from an EMBL/GenBank/DDBJ whole genome shotgun (WGS) entry which is preliminary data.</text>
</comment>
<feature type="region of interest" description="Disordered" evidence="3">
    <location>
        <begin position="306"/>
        <end position="330"/>
    </location>
</feature>
<keyword evidence="6" id="KW-1185">Reference proteome</keyword>
<evidence type="ECO:0000313" key="6">
    <source>
        <dbReference type="Proteomes" id="UP000886611"/>
    </source>
</evidence>
<dbReference type="Proteomes" id="UP000886611">
    <property type="component" value="Unassembled WGS sequence"/>
</dbReference>
<gene>
    <name evidence="5" type="primary">Lca5</name>
    <name evidence="5" type="ORF">GTO96_0014872</name>
</gene>
<dbReference type="AlphaFoldDB" id="A0A8X8BVX0"/>